<keyword evidence="7" id="KW-0456">Lyase</keyword>
<evidence type="ECO:0000256" key="8">
    <source>
        <dbReference type="RuleBase" id="RU364100"/>
    </source>
</evidence>
<reference evidence="9" key="1">
    <citation type="journal article" date="2014" name="Int. J. Syst. Evol. Microbiol.">
        <title>Complete genome sequence of Corynebacterium casei LMG S-19264T (=DSM 44701T), isolated from a smear-ripened cheese.</title>
        <authorList>
            <consortium name="US DOE Joint Genome Institute (JGI-PGF)"/>
            <person name="Walter F."/>
            <person name="Albersmeier A."/>
            <person name="Kalinowski J."/>
            <person name="Ruckert C."/>
        </authorList>
    </citation>
    <scope>NUCLEOTIDE SEQUENCE</scope>
    <source>
        <strain evidence="9">KCTC 12988</strain>
    </source>
</reference>
<evidence type="ECO:0000256" key="4">
    <source>
        <dbReference type="ARBA" id="ARBA00022801"/>
    </source>
</evidence>
<dbReference type="RefSeq" id="WP_189573472.1">
    <property type="nucleotide sequence ID" value="NZ_BMXI01000019.1"/>
</dbReference>
<keyword evidence="10" id="KW-1185">Reference proteome</keyword>
<organism evidence="9 10">
    <name type="scientific">Roseibacillus persicicus</name>
    <dbReference type="NCBI Taxonomy" id="454148"/>
    <lineage>
        <taxon>Bacteria</taxon>
        <taxon>Pseudomonadati</taxon>
        <taxon>Verrucomicrobiota</taxon>
        <taxon>Verrucomicrobiia</taxon>
        <taxon>Verrucomicrobiales</taxon>
        <taxon>Verrucomicrobiaceae</taxon>
        <taxon>Roseibacillus</taxon>
    </lineage>
</organism>
<dbReference type="GO" id="GO:0106300">
    <property type="term" value="P:protein-DNA covalent cross-linking repair"/>
    <property type="evidence" value="ECO:0007669"/>
    <property type="project" value="InterPro"/>
</dbReference>
<keyword evidence="5" id="KW-0190">Covalent protein-DNA linkage</keyword>
<comment type="similarity">
    <text evidence="1 8">Belongs to the SOS response-associated peptidase family.</text>
</comment>
<dbReference type="InterPro" id="IPR036590">
    <property type="entry name" value="SRAP-like"/>
</dbReference>
<keyword evidence="4 8" id="KW-0378">Hydrolase</keyword>
<dbReference type="GO" id="GO:0006508">
    <property type="term" value="P:proteolysis"/>
    <property type="evidence" value="ECO:0007669"/>
    <property type="project" value="UniProtKB-KW"/>
</dbReference>
<evidence type="ECO:0000313" key="9">
    <source>
        <dbReference type="EMBL" id="GHC65459.1"/>
    </source>
</evidence>
<dbReference type="EMBL" id="BMXI01000019">
    <property type="protein sequence ID" value="GHC65459.1"/>
    <property type="molecule type" value="Genomic_DNA"/>
</dbReference>
<accession>A0A918TWV0</accession>
<dbReference type="Pfam" id="PF02586">
    <property type="entry name" value="SRAP"/>
    <property type="match status" value="1"/>
</dbReference>
<evidence type="ECO:0000256" key="6">
    <source>
        <dbReference type="ARBA" id="ARBA00023125"/>
    </source>
</evidence>
<keyword evidence="3" id="KW-0227">DNA damage</keyword>
<gene>
    <name evidence="9" type="ORF">GCM10007100_36540</name>
</gene>
<evidence type="ECO:0000313" key="10">
    <source>
        <dbReference type="Proteomes" id="UP000644507"/>
    </source>
</evidence>
<dbReference type="GO" id="GO:0016829">
    <property type="term" value="F:lyase activity"/>
    <property type="evidence" value="ECO:0007669"/>
    <property type="project" value="UniProtKB-KW"/>
</dbReference>
<dbReference type="SUPFAM" id="SSF143081">
    <property type="entry name" value="BB1717-like"/>
    <property type="match status" value="1"/>
</dbReference>
<dbReference type="EC" id="3.4.-.-" evidence="8"/>
<dbReference type="GO" id="GO:0003697">
    <property type="term" value="F:single-stranded DNA binding"/>
    <property type="evidence" value="ECO:0007669"/>
    <property type="project" value="InterPro"/>
</dbReference>
<keyword evidence="2 8" id="KW-0645">Protease</keyword>
<sequence>MCNAYDIGGQTGSFPSALKAQAVRELEEMKSVLLIRRTDSAPVLLSDGQLTRMSWGFRRPGLGVVNNSRSDKLEGPMWRESFEKRRCLIPVAGYFEWTGPKGSKKTFRFRRSDGELFWMAGLWEESPEYGRCFSMITTEANQMVAPIHHRMPALLETGEWESYLDGKLGKFAPNPLSIDYEPCANPLIQNPPAGTQLDLF</sequence>
<comment type="caution">
    <text evidence="9">The sequence shown here is derived from an EMBL/GenBank/DDBJ whole genome shotgun (WGS) entry which is preliminary data.</text>
</comment>
<reference evidence="9" key="2">
    <citation type="submission" date="2020-09" db="EMBL/GenBank/DDBJ databases">
        <authorList>
            <person name="Sun Q."/>
            <person name="Kim S."/>
        </authorList>
    </citation>
    <scope>NUCLEOTIDE SEQUENCE</scope>
    <source>
        <strain evidence="9">KCTC 12988</strain>
    </source>
</reference>
<evidence type="ECO:0000256" key="3">
    <source>
        <dbReference type="ARBA" id="ARBA00022763"/>
    </source>
</evidence>
<dbReference type="Proteomes" id="UP000644507">
    <property type="component" value="Unassembled WGS sequence"/>
</dbReference>
<dbReference type="InterPro" id="IPR003738">
    <property type="entry name" value="SRAP"/>
</dbReference>
<evidence type="ECO:0000256" key="7">
    <source>
        <dbReference type="ARBA" id="ARBA00023239"/>
    </source>
</evidence>
<name>A0A918TWV0_9BACT</name>
<keyword evidence="6" id="KW-0238">DNA-binding</keyword>
<evidence type="ECO:0000256" key="1">
    <source>
        <dbReference type="ARBA" id="ARBA00008136"/>
    </source>
</evidence>
<evidence type="ECO:0000256" key="2">
    <source>
        <dbReference type="ARBA" id="ARBA00022670"/>
    </source>
</evidence>
<proteinExistence type="inferred from homology"/>
<dbReference type="AlphaFoldDB" id="A0A918TWV0"/>
<dbReference type="GO" id="GO:0008233">
    <property type="term" value="F:peptidase activity"/>
    <property type="evidence" value="ECO:0007669"/>
    <property type="project" value="UniProtKB-KW"/>
</dbReference>
<dbReference type="PANTHER" id="PTHR13604:SF0">
    <property type="entry name" value="ABASIC SITE PROCESSING PROTEIN HMCES"/>
    <property type="match status" value="1"/>
</dbReference>
<protein>
    <recommendedName>
        <fullName evidence="8">Abasic site processing protein</fullName>
        <ecNumber evidence="8">3.4.-.-</ecNumber>
    </recommendedName>
</protein>
<dbReference type="PANTHER" id="PTHR13604">
    <property type="entry name" value="DC12-RELATED"/>
    <property type="match status" value="1"/>
</dbReference>
<evidence type="ECO:0000256" key="5">
    <source>
        <dbReference type="ARBA" id="ARBA00023124"/>
    </source>
</evidence>
<dbReference type="Gene3D" id="3.90.1680.10">
    <property type="entry name" value="SOS response associated peptidase-like"/>
    <property type="match status" value="1"/>
</dbReference>